<dbReference type="EMBL" id="CP143787">
    <property type="protein sequence ID" value="WVN88869.1"/>
    <property type="molecule type" value="Genomic_DNA"/>
</dbReference>
<keyword evidence="3" id="KW-1185">Reference proteome</keyword>
<feature type="region of interest" description="Disordered" evidence="1">
    <location>
        <begin position="256"/>
        <end position="287"/>
    </location>
</feature>
<dbReference type="KEGG" id="cdep:91088294"/>
<evidence type="ECO:0000313" key="3">
    <source>
        <dbReference type="Proteomes" id="UP000094043"/>
    </source>
</evidence>
<organism evidence="2 3">
    <name type="scientific">Cryptococcus depauperatus CBS 7841</name>
    <dbReference type="NCBI Taxonomy" id="1295531"/>
    <lineage>
        <taxon>Eukaryota</taxon>
        <taxon>Fungi</taxon>
        <taxon>Dikarya</taxon>
        <taxon>Basidiomycota</taxon>
        <taxon>Agaricomycotina</taxon>
        <taxon>Tremellomycetes</taxon>
        <taxon>Tremellales</taxon>
        <taxon>Cryptococcaceae</taxon>
        <taxon>Cryptococcus</taxon>
    </lineage>
</organism>
<feature type="compositionally biased region" description="Low complexity" evidence="1">
    <location>
        <begin position="147"/>
        <end position="184"/>
    </location>
</feature>
<dbReference type="AlphaFoldDB" id="A0A1E3IBX0"/>
<evidence type="ECO:0000256" key="1">
    <source>
        <dbReference type="SAM" id="MobiDB-lite"/>
    </source>
</evidence>
<evidence type="ECO:0000313" key="2">
    <source>
        <dbReference type="EMBL" id="WVN88869.1"/>
    </source>
</evidence>
<dbReference type="Proteomes" id="UP000094043">
    <property type="component" value="Chromosome 4"/>
</dbReference>
<proteinExistence type="predicted"/>
<gene>
    <name evidence="2" type="ORF">L203_104084</name>
</gene>
<accession>A0A1E3IBX0</accession>
<dbReference type="VEuPathDB" id="FungiDB:L203_04467"/>
<sequence length="539" mass="59928">MLRVKLSLLPPFEPKKILLPIPREAKYISDLKKFIVENLSVVAQHASSLTEITLEIDGFEILGGSSLKVIEPTDVVCVRISPGNSKVTTGKGLKRERKREAANVEHENSPKKRKKSVIAPALKHSTSSTPKPQPKKTVSLTPPQERSLPSRSSSSSGSGSSSSSSSSQTSSSFSSTDTSSSGECDSSDNDGQSSAKILPQNIRPGKILQPLKLVQSTVPPGHGKLETQNRNARRRIARQMKKLQYQSQTEISTAYPPARDESLGSVPNGTTTFTTPQLPLPRDMSNRNKKKGFLKEMAGVKGTKIVFEKNVQTQSRPADEILQGTDHRDALRQDWSLRDLPYREIDRSPNGISTSTPKRHWITPSSEMMSLPNNIFVTRAEFGDAWYGHKNKSGYDDCDEVYGEEAVDIEEEDVWKEQEALFEEEQGATGEGKDLWEQAEDRFDFLKCVTADDMTRLEHGAFLAYKELELDLVTFSPELKVKLAKVLSVSEGKVTAEKLQRPVYGEDGQLLELDKEDDEPARIDLDTNEIQSGRWRVLS</sequence>
<feature type="compositionally biased region" description="Basic and acidic residues" evidence="1">
    <location>
        <begin position="98"/>
        <end position="110"/>
    </location>
</feature>
<dbReference type="RefSeq" id="XP_066069569.1">
    <property type="nucleotide sequence ID" value="XM_066213472.1"/>
</dbReference>
<name>A0A1E3IBX0_9TREE</name>
<feature type="compositionally biased region" description="Polar residues" evidence="1">
    <location>
        <begin position="124"/>
        <end position="144"/>
    </location>
</feature>
<reference evidence="2" key="1">
    <citation type="submission" date="2016-06" db="EMBL/GenBank/DDBJ databases">
        <authorList>
            <person name="Cuomo C."/>
            <person name="Litvintseva A."/>
            <person name="Heitman J."/>
            <person name="Chen Y."/>
            <person name="Sun S."/>
            <person name="Springer D."/>
            <person name="Dromer F."/>
            <person name="Young S."/>
            <person name="Zeng Q."/>
            <person name="Chapman S."/>
            <person name="Gujja S."/>
            <person name="Saif S."/>
            <person name="Birren B."/>
        </authorList>
    </citation>
    <scope>NUCLEOTIDE SEQUENCE</scope>
    <source>
        <strain evidence="2">CBS 7841</strain>
    </source>
</reference>
<dbReference type="GeneID" id="91088294"/>
<feature type="region of interest" description="Disordered" evidence="1">
    <location>
        <begin position="81"/>
        <end position="204"/>
    </location>
</feature>
<protein>
    <submittedName>
        <fullName evidence="2">Uncharacterized protein</fullName>
    </submittedName>
</protein>
<dbReference type="OrthoDB" id="74813at2759"/>
<reference evidence="2" key="2">
    <citation type="journal article" date="2022" name="Elife">
        <title>Obligate sexual reproduction of a homothallic fungus closely related to the Cryptococcus pathogenic species complex.</title>
        <authorList>
            <person name="Passer A.R."/>
            <person name="Clancey S.A."/>
            <person name="Shea T."/>
            <person name="David-Palma M."/>
            <person name="Averette A.F."/>
            <person name="Boekhout T."/>
            <person name="Porcel B.M."/>
            <person name="Nowrousian M."/>
            <person name="Cuomo C.A."/>
            <person name="Sun S."/>
            <person name="Heitman J."/>
            <person name="Coelho M.A."/>
        </authorList>
    </citation>
    <scope>NUCLEOTIDE SEQUENCE</scope>
    <source>
        <strain evidence="2">CBS 7841</strain>
    </source>
</reference>
<reference evidence="2" key="3">
    <citation type="submission" date="2024-01" db="EMBL/GenBank/DDBJ databases">
        <authorList>
            <person name="Coelho M.A."/>
            <person name="David-Palma M."/>
            <person name="Shea T."/>
            <person name="Sun S."/>
            <person name="Cuomo C.A."/>
            <person name="Heitman J."/>
        </authorList>
    </citation>
    <scope>NUCLEOTIDE SEQUENCE</scope>
    <source>
        <strain evidence="2">CBS 7841</strain>
    </source>
</reference>